<evidence type="ECO:0000313" key="2">
    <source>
        <dbReference type="Proteomes" id="UP000736856"/>
    </source>
</evidence>
<dbReference type="Proteomes" id="UP000736856">
    <property type="component" value="Unassembled WGS sequence"/>
</dbReference>
<dbReference type="InterPro" id="IPR019285">
    <property type="entry name" value="DUF2336"/>
</dbReference>
<accession>A0A937AES5</accession>
<dbReference type="AlphaFoldDB" id="A0A937AES5"/>
<protein>
    <submittedName>
        <fullName evidence="1">DUF2336 domain-containing protein</fullName>
    </submittedName>
</protein>
<dbReference type="PIRSF" id="PIRSF035865">
    <property type="entry name" value="UCP035865"/>
    <property type="match status" value="1"/>
</dbReference>
<sequence length="382" mass="43162">MSVKSFIKWAKGAKTQERVCVARVLGKTWCIGEFLEKERDSLVWAMTHLLDDPVLSVRLSFARGIALSNTVPRHVVLALSEDHPDVSGTMILHSPVLNDNDLIDLIQRGSNLTRVFVASRYKLSSIVAEYLIKEFGRSDNIIVLLENKSALLSDSLLIHIVEYFGHISYVRHLLFLRTNLSLKVRYLLMKHCCNAVCNSEIVRKVMASHRAKILFEESMRIGIFEMIQNIGSTQNLYELVEILQEDKQLTPALLIHALIIGNIDCVSVILETISEHSRNRISSILSTGSCHVVRALYESVGLDYDVSIIFVEATMIWRKIAMNSTMTEPGMIAENLLKIVRNKDIMGAPVKELLEMIERIYLDTNRKFLRSIASNSSHLVAA</sequence>
<dbReference type="InterPro" id="IPR014598">
    <property type="entry name" value="UCP035865"/>
</dbReference>
<proteinExistence type="predicted"/>
<evidence type="ECO:0000313" key="1">
    <source>
        <dbReference type="EMBL" id="MBL0849079.1"/>
    </source>
</evidence>
<name>A0A937AES5_9HYPH</name>
<reference evidence="1" key="1">
    <citation type="submission" date="2019-02" db="EMBL/GenBank/DDBJ databases">
        <title>A novel Candidatus Liberibacter species associated with the New Zealand native fuchsia psyllid, Ctenarytaina fuchsiae.</title>
        <authorList>
            <person name="Thompson S.M."/>
            <person name="Jorgensen N."/>
            <person name="David C."/>
            <person name="Bulman S.R."/>
            <person name="Smith G.R."/>
        </authorList>
    </citation>
    <scope>NUCLEOTIDE SEQUENCE</scope>
    <source>
        <strain evidence="1">Oxford</strain>
    </source>
</reference>
<organism evidence="1 2">
    <name type="scientific">Candidatus Liberibacter ctenarytainae</name>
    <dbReference type="NCBI Taxonomy" id="2020335"/>
    <lineage>
        <taxon>Bacteria</taxon>
        <taxon>Pseudomonadati</taxon>
        <taxon>Pseudomonadota</taxon>
        <taxon>Alphaproteobacteria</taxon>
        <taxon>Hyphomicrobiales</taxon>
        <taxon>Rhizobiaceae</taxon>
        <taxon>Liberibacter</taxon>
    </lineage>
</organism>
<comment type="caution">
    <text evidence="1">The sequence shown here is derived from an EMBL/GenBank/DDBJ whole genome shotgun (WGS) entry which is preliminary data.</text>
</comment>
<gene>
    <name evidence="1" type="ORF">EU981_03240</name>
</gene>
<dbReference type="Pfam" id="PF10098">
    <property type="entry name" value="DUF2336"/>
    <property type="match status" value="1"/>
</dbReference>
<dbReference type="EMBL" id="SEOL01000005">
    <property type="protein sequence ID" value="MBL0849079.1"/>
    <property type="molecule type" value="Genomic_DNA"/>
</dbReference>